<dbReference type="PANTHER" id="PTHR30346:SF26">
    <property type="entry name" value="HYDROGEN PEROXIDE-INDUCIBLE GENES ACTIVATOR"/>
    <property type="match status" value="1"/>
</dbReference>
<dbReference type="Pfam" id="PF00126">
    <property type="entry name" value="HTH_1"/>
    <property type="match status" value="1"/>
</dbReference>
<dbReference type="PROSITE" id="PS50931">
    <property type="entry name" value="HTH_LYSR"/>
    <property type="match status" value="1"/>
</dbReference>
<reference evidence="7 8" key="1">
    <citation type="submission" date="2018-02" db="EMBL/GenBank/DDBJ databases">
        <title>novel marine gammaproteobacteria from coastal saline agro ecosystem.</title>
        <authorList>
            <person name="Krishnan R."/>
            <person name="Ramesh Kumar N."/>
        </authorList>
    </citation>
    <scope>NUCLEOTIDE SEQUENCE [LARGE SCALE GENOMIC DNA]</scope>
    <source>
        <strain evidence="7 8">228</strain>
    </source>
</reference>
<dbReference type="AlphaFoldDB" id="A0A2S5KIL8"/>
<dbReference type="Pfam" id="PF03466">
    <property type="entry name" value="LysR_substrate"/>
    <property type="match status" value="1"/>
</dbReference>
<dbReference type="SUPFAM" id="SSF53850">
    <property type="entry name" value="Periplasmic binding protein-like II"/>
    <property type="match status" value="1"/>
</dbReference>
<dbReference type="InterPro" id="IPR036390">
    <property type="entry name" value="WH_DNA-bd_sf"/>
</dbReference>
<evidence type="ECO:0000256" key="2">
    <source>
        <dbReference type="ARBA" id="ARBA00023015"/>
    </source>
</evidence>
<organism evidence="7 8">
    <name type="scientific">Proteobacteria bacterium 228</name>
    <dbReference type="NCBI Taxonomy" id="2083153"/>
    <lineage>
        <taxon>Bacteria</taxon>
        <taxon>Pseudomonadati</taxon>
        <taxon>Pseudomonadota</taxon>
    </lineage>
</organism>
<dbReference type="InterPro" id="IPR036388">
    <property type="entry name" value="WH-like_DNA-bd_sf"/>
</dbReference>
<dbReference type="SUPFAM" id="SSF46785">
    <property type="entry name" value="Winged helix' DNA-binding domain"/>
    <property type="match status" value="1"/>
</dbReference>
<name>A0A2S5KIL8_9PROT</name>
<dbReference type="EMBL" id="PRLP01000143">
    <property type="protein sequence ID" value="PPC74620.1"/>
    <property type="molecule type" value="Genomic_DNA"/>
</dbReference>
<keyword evidence="4" id="KW-0010">Activator</keyword>
<accession>A0A2S5KIL8</accession>
<keyword evidence="2" id="KW-0805">Transcription regulation</keyword>
<keyword evidence="5" id="KW-0804">Transcription</keyword>
<evidence type="ECO:0000259" key="6">
    <source>
        <dbReference type="PROSITE" id="PS50931"/>
    </source>
</evidence>
<dbReference type="FunFam" id="1.10.10.10:FF:000001">
    <property type="entry name" value="LysR family transcriptional regulator"/>
    <property type="match status" value="1"/>
</dbReference>
<gene>
    <name evidence="7" type="ORF">C4K68_25225</name>
</gene>
<dbReference type="GO" id="GO:0003677">
    <property type="term" value="F:DNA binding"/>
    <property type="evidence" value="ECO:0007669"/>
    <property type="project" value="UniProtKB-KW"/>
</dbReference>
<dbReference type="Gene3D" id="1.10.10.10">
    <property type="entry name" value="Winged helix-like DNA-binding domain superfamily/Winged helix DNA-binding domain"/>
    <property type="match status" value="1"/>
</dbReference>
<sequence length="277" mass="30720">MDLRALRYFQAVYEELSLSAAAKRCFVAQPSISAAVQQLESELDTALFIRNSKGVTPTPAGEKLYPLACKVLDEVVDIKRQFKEPSAPLPLRIGLMPFLSGPRLGFLLKELASQVPELEVTLVTEDQPADARIIASNQVGPNEVFHKLWNDHYVLALPAEHPLTRLTKLNLEHLEGVPFISRSFCDVLDAWHFALEKRDVQLLVKARVHTEEYALDLVAAGMGVSLVPVSSVEGRTQIATREVSGIDMARVVGLAYAKDRSLPEALMHAIEQVKKQF</sequence>
<dbReference type="Gene3D" id="3.40.190.10">
    <property type="entry name" value="Periplasmic binding protein-like II"/>
    <property type="match status" value="2"/>
</dbReference>
<evidence type="ECO:0000256" key="3">
    <source>
        <dbReference type="ARBA" id="ARBA00023125"/>
    </source>
</evidence>
<dbReference type="InterPro" id="IPR000847">
    <property type="entry name" value="LysR_HTH_N"/>
</dbReference>
<comment type="caution">
    <text evidence="7">The sequence shown here is derived from an EMBL/GenBank/DDBJ whole genome shotgun (WGS) entry which is preliminary data.</text>
</comment>
<evidence type="ECO:0000256" key="4">
    <source>
        <dbReference type="ARBA" id="ARBA00023159"/>
    </source>
</evidence>
<dbReference type="InterPro" id="IPR005119">
    <property type="entry name" value="LysR_subst-bd"/>
</dbReference>
<dbReference type="Proteomes" id="UP000238196">
    <property type="component" value="Unassembled WGS sequence"/>
</dbReference>
<comment type="similarity">
    <text evidence="1">Belongs to the LysR transcriptional regulatory family.</text>
</comment>
<dbReference type="CDD" id="cd05466">
    <property type="entry name" value="PBP2_LTTR_substrate"/>
    <property type="match status" value="1"/>
</dbReference>
<dbReference type="PRINTS" id="PR00039">
    <property type="entry name" value="HTHLYSR"/>
</dbReference>
<dbReference type="OrthoDB" id="6624490at2"/>
<protein>
    <submittedName>
        <fullName evidence="7">LysR family transcriptional regulator</fullName>
    </submittedName>
</protein>
<dbReference type="PANTHER" id="PTHR30346">
    <property type="entry name" value="TRANSCRIPTIONAL DUAL REGULATOR HCAR-RELATED"/>
    <property type="match status" value="1"/>
</dbReference>
<feature type="domain" description="HTH lysR-type" evidence="6">
    <location>
        <begin position="1"/>
        <end position="58"/>
    </location>
</feature>
<evidence type="ECO:0000256" key="5">
    <source>
        <dbReference type="ARBA" id="ARBA00023163"/>
    </source>
</evidence>
<dbReference type="GO" id="GO:0032993">
    <property type="term" value="C:protein-DNA complex"/>
    <property type="evidence" value="ECO:0007669"/>
    <property type="project" value="TreeGrafter"/>
</dbReference>
<dbReference type="GO" id="GO:0003700">
    <property type="term" value="F:DNA-binding transcription factor activity"/>
    <property type="evidence" value="ECO:0007669"/>
    <property type="project" value="InterPro"/>
</dbReference>
<keyword evidence="3" id="KW-0238">DNA-binding</keyword>
<evidence type="ECO:0000313" key="8">
    <source>
        <dbReference type="Proteomes" id="UP000238196"/>
    </source>
</evidence>
<proteinExistence type="inferred from homology"/>
<evidence type="ECO:0000256" key="1">
    <source>
        <dbReference type="ARBA" id="ARBA00009437"/>
    </source>
</evidence>
<evidence type="ECO:0000313" key="7">
    <source>
        <dbReference type="EMBL" id="PPC74620.1"/>
    </source>
</evidence>